<protein>
    <recommendedName>
        <fullName evidence="4">Tetratricopeptide repeat protein</fullName>
    </recommendedName>
</protein>
<dbReference type="InterPro" id="IPR011990">
    <property type="entry name" value="TPR-like_helical_dom_sf"/>
</dbReference>
<evidence type="ECO:0008006" key="4">
    <source>
        <dbReference type="Google" id="ProtNLM"/>
    </source>
</evidence>
<evidence type="ECO:0000256" key="1">
    <source>
        <dbReference type="SAM" id="MobiDB-lite"/>
    </source>
</evidence>
<comment type="caution">
    <text evidence="2">The sequence shown here is derived from an EMBL/GenBank/DDBJ whole genome shotgun (WGS) entry which is preliminary data.</text>
</comment>
<dbReference type="SUPFAM" id="SSF48452">
    <property type="entry name" value="TPR-like"/>
    <property type="match status" value="1"/>
</dbReference>
<evidence type="ECO:0000313" key="2">
    <source>
        <dbReference type="EMBL" id="NGP76084.1"/>
    </source>
</evidence>
<accession>A0A6M1SY53</accession>
<reference evidence="2 3" key="1">
    <citation type="submission" date="2020-02" db="EMBL/GenBank/DDBJ databases">
        <title>Balneolaceae bacterium YR4-1, complete genome.</title>
        <authorList>
            <person name="Li Y."/>
            <person name="Wu S."/>
        </authorList>
    </citation>
    <scope>NUCLEOTIDE SEQUENCE [LARGE SCALE GENOMIC DNA]</scope>
    <source>
        <strain evidence="2 3">YR4-1</strain>
    </source>
</reference>
<dbReference type="EMBL" id="JAALLT010000002">
    <property type="protein sequence ID" value="NGP76084.1"/>
    <property type="molecule type" value="Genomic_DNA"/>
</dbReference>
<organism evidence="2 3">
    <name type="scientific">Halalkalibaculum roseum</name>
    <dbReference type="NCBI Taxonomy" id="2709311"/>
    <lineage>
        <taxon>Bacteria</taxon>
        <taxon>Pseudomonadati</taxon>
        <taxon>Balneolota</taxon>
        <taxon>Balneolia</taxon>
        <taxon>Balneolales</taxon>
        <taxon>Balneolaceae</taxon>
        <taxon>Halalkalibaculum</taxon>
    </lineage>
</organism>
<evidence type="ECO:0000313" key="3">
    <source>
        <dbReference type="Proteomes" id="UP000473278"/>
    </source>
</evidence>
<dbReference type="Proteomes" id="UP000473278">
    <property type="component" value="Unassembled WGS sequence"/>
</dbReference>
<sequence length="211" mass="24090">MSQLPFELPKSLVSYAEHFQQKPQNAILRLERQLLKRGPDAVGHFLLAWFYHMQDRNEEAVEQALKAKIYAPGSPFFEKLHYYLVHPDRFDAWVPDTGKPARSKSGAISAEAGPVLNLDALIEKLAEVESERITLSEDEETTSSVSSDSGETDDIVSDTLANIHETQGKTEAAIKTYTRLKKLNKHKKEYYEEKIAELKEVQKKRKESEEE</sequence>
<dbReference type="Gene3D" id="1.25.40.10">
    <property type="entry name" value="Tetratricopeptide repeat domain"/>
    <property type="match status" value="1"/>
</dbReference>
<dbReference type="RefSeq" id="WP_165140136.1">
    <property type="nucleotide sequence ID" value="NZ_JAALLT010000002.1"/>
</dbReference>
<gene>
    <name evidence="2" type="ORF">G3570_05545</name>
</gene>
<proteinExistence type="predicted"/>
<feature type="region of interest" description="Disordered" evidence="1">
    <location>
        <begin position="132"/>
        <end position="156"/>
    </location>
</feature>
<name>A0A6M1SY53_9BACT</name>
<keyword evidence="3" id="KW-1185">Reference proteome</keyword>
<dbReference type="AlphaFoldDB" id="A0A6M1SY53"/>